<feature type="domain" description="HTH cro/C1-type" evidence="1">
    <location>
        <begin position="17"/>
        <end position="71"/>
    </location>
</feature>
<sequence>MSVTNILVDSPTVGEKVKRLMGLNGLTQAEVAETLRCSRSTVSQKCTGRIAFSANEINELAELLHVSADVLLGRAPLEVK</sequence>
<protein>
    <submittedName>
        <fullName evidence="2">XRE family transcriptional regulator</fullName>
    </submittedName>
</protein>
<accession>A0A412K7L5</accession>
<dbReference type="RefSeq" id="WP_085346917.1">
    <property type="nucleotide sequence ID" value="NZ_CYYG01000005.1"/>
</dbReference>
<name>A0A412K7L5_BIFAD</name>
<proteinExistence type="predicted"/>
<dbReference type="SMART" id="SM00530">
    <property type="entry name" value="HTH_XRE"/>
    <property type="match status" value="1"/>
</dbReference>
<dbReference type="GO" id="GO:0003677">
    <property type="term" value="F:DNA binding"/>
    <property type="evidence" value="ECO:0007669"/>
    <property type="project" value="InterPro"/>
</dbReference>
<dbReference type="InterPro" id="IPR001387">
    <property type="entry name" value="Cro/C1-type_HTH"/>
</dbReference>
<dbReference type="Gene3D" id="1.10.260.40">
    <property type="entry name" value="lambda repressor-like DNA-binding domains"/>
    <property type="match status" value="1"/>
</dbReference>
<dbReference type="AlphaFoldDB" id="A0A412K7L5"/>
<dbReference type="PROSITE" id="PS50943">
    <property type="entry name" value="HTH_CROC1"/>
    <property type="match status" value="1"/>
</dbReference>
<evidence type="ECO:0000313" key="3">
    <source>
        <dbReference type="Proteomes" id="UP000285462"/>
    </source>
</evidence>
<organism evidence="2 3">
    <name type="scientific">Bifidobacterium adolescentis</name>
    <dbReference type="NCBI Taxonomy" id="1680"/>
    <lineage>
        <taxon>Bacteria</taxon>
        <taxon>Bacillati</taxon>
        <taxon>Actinomycetota</taxon>
        <taxon>Actinomycetes</taxon>
        <taxon>Bifidobacteriales</taxon>
        <taxon>Bifidobacteriaceae</taxon>
        <taxon>Bifidobacterium</taxon>
    </lineage>
</organism>
<evidence type="ECO:0000259" key="1">
    <source>
        <dbReference type="PROSITE" id="PS50943"/>
    </source>
</evidence>
<dbReference type="EMBL" id="QRVT01000004">
    <property type="protein sequence ID" value="RGS64442.1"/>
    <property type="molecule type" value="Genomic_DNA"/>
</dbReference>
<gene>
    <name evidence="2" type="ORF">DWX79_07445</name>
</gene>
<evidence type="ECO:0000313" key="2">
    <source>
        <dbReference type="EMBL" id="RGS64442.1"/>
    </source>
</evidence>
<dbReference type="InterPro" id="IPR010982">
    <property type="entry name" value="Lambda_DNA-bd_dom_sf"/>
</dbReference>
<dbReference type="SUPFAM" id="SSF47413">
    <property type="entry name" value="lambda repressor-like DNA-binding domains"/>
    <property type="match status" value="1"/>
</dbReference>
<reference evidence="2 3" key="1">
    <citation type="submission" date="2018-08" db="EMBL/GenBank/DDBJ databases">
        <title>A genome reference for cultivated species of the human gut microbiota.</title>
        <authorList>
            <person name="Zou Y."/>
            <person name="Xue W."/>
            <person name="Luo G."/>
        </authorList>
    </citation>
    <scope>NUCLEOTIDE SEQUENCE [LARGE SCALE GENOMIC DNA]</scope>
    <source>
        <strain evidence="2 3">AF21-27</strain>
    </source>
</reference>
<dbReference type="CDD" id="cd00093">
    <property type="entry name" value="HTH_XRE"/>
    <property type="match status" value="1"/>
</dbReference>
<comment type="caution">
    <text evidence="2">The sequence shown here is derived from an EMBL/GenBank/DDBJ whole genome shotgun (WGS) entry which is preliminary data.</text>
</comment>
<dbReference type="Proteomes" id="UP000285462">
    <property type="component" value="Unassembled WGS sequence"/>
</dbReference>
<dbReference type="Pfam" id="PF13560">
    <property type="entry name" value="HTH_31"/>
    <property type="match status" value="1"/>
</dbReference>